<dbReference type="GO" id="GO:0017108">
    <property type="term" value="F:5'-flap endonuclease activity"/>
    <property type="evidence" value="ECO:0007669"/>
    <property type="project" value="InterPro"/>
</dbReference>
<name>A0A382HAV6_9ZZZZ</name>
<keyword evidence="2" id="KW-0378">Hydrolase</keyword>
<keyword evidence="1" id="KW-0540">Nuclease</keyword>
<dbReference type="InterPro" id="IPR002421">
    <property type="entry name" value="5-3_exonuclease"/>
</dbReference>
<proteinExistence type="predicted"/>
<dbReference type="Pfam" id="PF02739">
    <property type="entry name" value="5_3_exonuc_N"/>
    <property type="match status" value="1"/>
</dbReference>
<feature type="domain" description="5'-3' exonuclease" evidence="3">
    <location>
        <begin position="2"/>
        <end position="99"/>
    </location>
</feature>
<evidence type="ECO:0000259" key="3">
    <source>
        <dbReference type="SMART" id="SM00475"/>
    </source>
</evidence>
<dbReference type="GO" id="GO:0033567">
    <property type="term" value="P:DNA replication, Okazaki fragment processing"/>
    <property type="evidence" value="ECO:0007669"/>
    <property type="project" value="InterPro"/>
</dbReference>
<dbReference type="InterPro" id="IPR029060">
    <property type="entry name" value="PIN-like_dom_sf"/>
</dbReference>
<evidence type="ECO:0000256" key="2">
    <source>
        <dbReference type="ARBA" id="ARBA00022801"/>
    </source>
</evidence>
<dbReference type="Gene3D" id="3.40.50.1010">
    <property type="entry name" value="5'-nuclease"/>
    <property type="match status" value="1"/>
</dbReference>
<feature type="non-terminal residue" evidence="4">
    <location>
        <position position="99"/>
    </location>
</feature>
<dbReference type="GO" id="GO:0008409">
    <property type="term" value="F:5'-3' exonuclease activity"/>
    <property type="evidence" value="ECO:0007669"/>
    <property type="project" value="InterPro"/>
</dbReference>
<dbReference type="PANTHER" id="PTHR42646">
    <property type="entry name" value="FLAP ENDONUCLEASE XNI"/>
    <property type="match status" value="1"/>
</dbReference>
<dbReference type="PANTHER" id="PTHR42646:SF2">
    <property type="entry name" value="5'-3' EXONUCLEASE FAMILY PROTEIN"/>
    <property type="match status" value="1"/>
</dbReference>
<evidence type="ECO:0000313" key="4">
    <source>
        <dbReference type="EMBL" id="SVB84302.1"/>
    </source>
</evidence>
<dbReference type="SMART" id="SM00475">
    <property type="entry name" value="53EXOc"/>
    <property type="match status" value="1"/>
</dbReference>
<reference evidence="4" key="1">
    <citation type="submission" date="2018-05" db="EMBL/GenBank/DDBJ databases">
        <authorList>
            <person name="Lanie J.A."/>
            <person name="Ng W.-L."/>
            <person name="Kazmierczak K.M."/>
            <person name="Andrzejewski T.M."/>
            <person name="Davidsen T.M."/>
            <person name="Wayne K.J."/>
            <person name="Tettelin H."/>
            <person name="Glass J.I."/>
            <person name="Rusch D."/>
            <person name="Podicherti R."/>
            <person name="Tsui H.-C.T."/>
            <person name="Winkler M.E."/>
        </authorList>
    </citation>
    <scope>NUCLEOTIDE SEQUENCE</scope>
</reference>
<gene>
    <name evidence="4" type="ORF">METZ01_LOCUS237156</name>
</gene>
<protein>
    <recommendedName>
        <fullName evidence="3">5'-3' exonuclease domain-containing protein</fullName>
    </recommendedName>
</protein>
<dbReference type="InterPro" id="IPR038969">
    <property type="entry name" value="FEN"/>
</dbReference>
<organism evidence="4">
    <name type="scientific">marine metagenome</name>
    <dbReference type="NCBI Taxonomy" id="408172"/>
    <lineage>
        <taxon>unclassified sequences</taxon>
        <taxon>metagenomes</taxon>
        <taxon>ecological metagenomes</taxon>
    </lineage>
</organism>
<dbReference type="EMBL" id="UINC01060126">
    <property type="protein sequence ID" value="SVB84302.1"/>
    <property type="molecule type" value="Genomic_DNA"/>
</dbReference>
<sequence length="99" mass="11435">MNKQNRLILVDGSAYIFRAYYALPSMIRKDGTPVNAVFGFTNMLIKLIEDYKDEKLIVIFDAARENFRNKIFPNYKANRGETPEDLIPQFDLIKKCVAA</sequence>
<evidence type="ECO:0000256" key="1">
    <source>
        <dbReference type="ARBA" id="ARBA00022722"/>
    </source>
</evidence>
<dbReference type="InterPro" id="IPR020046">
    <property type="entry name" value="5-3_exonucl_a-hlix_arch_N"/>
</dbReference>
<accession>A0A382HAV6</accession>
<dbReference type="CDD" id="cd09859">
    <property type="entry name" value="PIN_53EXO"/>
    <property type="match status" value="1"/>
</dbReference>
<dbReference type="SUPFAM" id="SSF88723">
    <property type="entry name" value="PIN domain-like"/>
    <property type="match status" value="1"/>
</dbReference>
<dbReference type="AlphaFoldDB" id="A0A382HAV6"/>
<dbReference type="GO" id="GO:0003677">
    <property type="term" value="F:DNA binding"/>
    <property type="evidence" value="ECO:0007669"/>
    <property type="project" value="InterPro"/>
</dbReference>